<organism evidence="2 3">
    <name type="scientific">Thiomicrorhabdus sediminis</name>
    <dbReference type="NCBI Taxonomy" id="2580412"/>
    <lineage>
        <taxon>Bacteria</taxon>
        <taxon>Pseudomonadati</taxon>
        <taxon>Pseudomonadota</taxon>
        <taxon>Gammaproteobacteria</taxon>
        <taxon>Thiotrichales</taxon>
        <taxon>Piscirickettsiaceae</taxon>
        <taxon>Thiomicrorhabdus</taxon>
    </lineage>
</organism>
<gene>
    <name evidence="2" type="ORF">FE785_02320</name>
</gene>
<dbReference type="AlphaFoldDB" id="A0A4P9K3S4"/>
<keyword evidence="3" id="KW-1185">Reference proteome</keyword>
<accession>A0A4P9K3S4</accession>
<evidence type="ECO:0000313" key="3">
    <source>
        <dbReference type="Proteomes" id="UP000304864"/>
    </source>
</evidence>
<feature type="compositionally biased region" description="Low complexity" evidence="1">
    <location>
        <begin position="96"/>
        <end position="106"/>
    </location>
</feature>
<feature type="compositionally biased region" description="Pro residues" evidence="1">
    <location>
        <begin position="74"/>
        <end position="95"/>
    </location>
</feature>
<proteinExistence type="predicted"/>
<feature type="region of interest" description="Disordered" evidence="1">
    <location>
        <begin position="66"/>
        <end position="106"/>
    </location>
</feature>
<reference evidence="2 3" key="1">
    <citation type="submission" date="2019-05" db="EMBL/GenBank/DDBJ databases">
        <title>Thiomicrorhabdus sediminis sp. nov, a novel sulfur-oxidizing bacterium isolated from coastal sediment.</title>
        <authorList>
            <person name="Liu X."/>
        </authorList>
    </citation>
    <scope>NUCLEOTIDE SEQUENCE [LARGE SCALE GENOMIC DNA]</scope>
    <source>
        <strain evidence="2 3">G1</strain>
    </source>
</reference>
<dbReference type="Proteomes" id="UP000304864">
    <property type="component" value="Chromosome"/>
</dbReference>
<name>A0A4P9K3S4_9GAMM</name>
<dbReference type="KEGG" id="thig:FE785_02320"/>
<dbReference type="EMBL" id="CP040602">
    <property type="protein sequence ID" value="QCU89552.1"/>
    <property type="molecule type" value="Genomic_DNA"/>
</dbReference>
<evidence type="ECO:0000313" key="2">
    <source>
        <dbReference type="EMBL" id="QCU89552.1"/>
    </source>
</evidence>
<sequence>MFHSRHKKAANQGGLSLNPTITLSYGADVTVVVVSLLAETATAVAATIAAVAAATVAEIPPTAAPVAAATEPAAPAPAPAAPAPAAPAPPVPPALPETTPAAGPALTTPENIIATKATANNLESDFIAIPLDLNQKKTSLLPLFIKNSTM</sequence>
<evidence type="ECO:0000256" key="1">
    <source>
        <dbReference type="SAM" id="MobiDB-lite"/>
    </source>
</evidence>
<dbReference type="RefSeq" id="WP_138564022.1">
    <property type="nucleotide sequence ID" value="NZ_CP040602.1"/>
</dbReference>
<protein>
    <submittedName>
        <fullName evidence="2">Uncharacterized protein</fullName>
    </submittedName>
</protein>